<evidence type="ECO:0000313" key="3">
    <source>
        <dbReference type="EMBL" id="TNJ67464.1"/>
    </source>
</evidence>
<proteinExistence type="predicted"/>
<dbReference type="Proteomes" id="UP000307943">
    <property type="component" value="Unassembled WGS sequence"/>
</dbReference>
<feature type="domain" description="CBM-cenC" evidence="2">
    <location>
        <begin position="50"/>
        <end position="189"/>
    </location>
</feature>
<comment type="caution">
    <text evidence="3">The sequence shown here is derived from an EMBL/GenBank/DDBJ whole genome shotgun (WGS) entry which is preliminary data.</text>
</comment>
<accession>A0A5C4TEC3</accession>
<evidence type="ECO:0000313" key="4">
    <source>
        <dbReference type="Proteomes" id="UP000307943"/>
    </source>
</evidence>
<organism evidence="3 4">
    <name type="scientific">Paenibacillus hemerocallicola</name>
    <dbReference type="NCBI Taxonomy" id="1172614"/>
    <lineage>
        <taxon>Bacteria</taxon>
        <taxon>Bacillati</taxon>
        <taxon>Bacillota</taxon>
        <taxon>Bacilli</taxon>
        <taxon>Bacillales</taxon>
        <taxon>Paenibacillaceae</taxon>
        <taxon>Paenibacillus</taxon>
    </lineage>
</organism>
<dbReference type="GO" id="GO:0016798">
    <property type="term" value="F:hydrolase activity, acting on glycosyl bonds"/>
    <property type="evidence" value="ECO:0007669"/>
    <property type="project" value="InterPro"/>
</dbReference>
<keyword evidence="1" id="KW-0378">Hydrolase</keyword>
<evidence type="ECO:0000259" key="2">
    <source>
        <dbReference type="Pfam" id="PF02018"/>
    </source>
</evidence>
<protein>
    <recommendedName>
        <fullName evidence="2">CBM-cenC domain-containing protein</fullName>
    </recommendedName>
</protein>
<dbReference type="Pfam" id="PF02018">
    <property type="entry name" value="CBM_4_9"/>
    <property type="match status" value="2"/>
</dbReference>
<reference evidence="3 4" key="1">
    <citation type="submission" date="2019-05" db="EMBL/GenBank/DDBJ databases">
        <title>We sequenced the genome of Paenibacillus hemerocallicola KCTC 33185 for further insight into its adaptation and study the phylogeny of Paenibacillus.</title>
        <authorList>
            <person name="Narsing Rao M.P."/>
        </authorList>
    </citation>
    <scope>NUCLEOTIDE SEQUENCE [LARGE SCALE GENOMIC DNA]</scope>
    <source>
        <strain evidence="3 4">KCTC 33185</strain>
    </source>
</reference>
<dbReference type="RefSeq" id="WP_139601176.1">
    <property type="nucleotide sequence ID" value="NZ_VDCQ01000005.1"/>
</dbReference>
<dbReference type="SUPFAM" id="SSF49785">
    <property type="entry name" value="Galactose-binding domain-like"/>
    <property type="match status" value="2"/>
</dbReference>
<name>A0A5C4TEC3_9BACL</name>
<dbReference type="AlphaFoldDB" id="A0A5C4TEC3"/>
<feature type="domain" description="CBM-cenC" evidence="2">
    <location>
        <begin position="967"/>
        <end position="1097"/>
    </location>
</feature>
<gene>
    <name evidence="3" type="ORF">FE784_05780</name>
</gene>
<dbReference type="Gene3D" id="3.20.20.80">
    <property type="entry name" value="Glycosidases"/>
    <property type="match status" value="1"/>
</dbReference>
<sequence length="1118" mass="122944">MNGFDSWRPDWRSIFAKKPIAMLLLFALLLQLLMLTAAAPRAAAYTIGDDMLQNGSFEQSSEGKPLPWLAMGGWNNPDISLTPAAARSGTGGVRIETNQATNPWIAQDVLIEPGAVYDVSVWLKSSGVTGSGIGVKFEYFKGQTRAPANRLSQYDMTKNILARDLTGDWQNLRFQFTVPPEAGLVLFYLRMYGAGTVHFDDVSFVLTKQRPMIDVTTDQIFYYSDAEEGKIEAAFYSPDVPLDQLHAEASLSRQSTGVVLATYAHANAAQPMSFPFDPTLMVKEEPYRVEVRLLNESSTVLETVTKSVYRFDRPTMLREDGTVMVDGEPFFPVAAYHVRPTDYPYLDEAGINTVQGIVTNNADALQSALDAAEQSGLKVMVPLYYNMMVKENASLTEQFVTRFKTHPAVLAWMVMDEPFSNGKTLDELADAYRLIRSIDKAHPTYMVEALPPYYATTAKATDILVTDVYTIPYAPVSLVGERTALAKQAAGGKPVWNVLQAMYNPPNWPILPTIGELRNAAYQSMLNGLQGIAYYAINENTFQLRNSELWLGMVDFREELELFDRLATEGSLIDQGETEDGRWAVWEHEHILYVAAVNTSEENRQMTIPLGITGYRAQLLHGDSRSVMNGQSDELNVDLGPMQALMYRVTPYRDMISEALGIVTEASALSTDAQWTSRMNQLEAKLNAIRNNLDGVAPDPDAAVRSAIHSLKKVDQLSDWAEQNGSGAAKQEMLTALARIRENAGPLAASYAQSELHVEGGPLIGQEEWNELSFSLHNEAESSLQNVRATLEFPVPFALEPMTRLISPLGSGQAAAETFGFRIAEPLSQKSYRLKVVIGFEYSDYPGVPISVETFIDSPYMDLLDAATEPEKIKANKGGVYPFTMRLESNVSKNVQVELESASASASGMTVQLPAPFLLPGNQQTTVSGTVYLPMSVTDGVYEAAIRVKADGKVVRSMPLRVHVDKNVLSNPGFEQANVQGTGPAGWLMRKGAWVQDAVYGGVYAVSLLPDAANAWNVINSDLLAIDSGVKHVLKGWVKNGSSAGNVSIGLRQVRENGSSTIGYTWKAIVPGSEWTYYELEVTPASTAKYLQVYLMSDTEVNGTAWFDDLYVGEIAND</sequence>
<keyword evidence="4" id="KW-1185">Reference proteome</keyword>
<dbReference type="InterPro" id="IPR017853">
    <property type="entry name" value="GH"/>
</dbReference>
<dbReference type="InterPro" id="IPR003305">
    <property type="entry name" value="CenC_carb-bd"/>
</dbReference>
<dbReference type="OrthoDB" id="9774262at2"/>
<dbReference type="InterPro" id="IPR008979">
    <property type="entry name" value="Galactose-bd-like_sf"/>
</dbReference>
<dbReference type="Gene3D" id="2.60.120.260">
    <property type="entry name" value="Galactose-binding domain-like"/>
    <property type="match status" value="2"/>
</dbReference>
<dbReference type="SUPFAM" id="SSF51445">
    <property type="entry name" value="(Trans)glycosidases"/>
    <property type="match status" value="1"/>
</dbReference>
<evidence type="ECO:0000256" key="1">
    <source>
        <dbReference type="ARBA" id="ARBA00022801"/>
    </source>
</evidence>
<dbReference type="EMBL" id="VDCQ01000005">
    <property type="protein sequence ID" value="TNJ67464.1"/>
    <property type="molecule type" value="Genomic_DNA"/>
</dbReference>